<dbReference type="EMBL" id="CP151657">
    <property type="protein sequence ID" value="WZP17578.1"/>
    <property type="molecule type" value="Genomic_DNA"/>
</dbReference>
<evidence type="ECO:0000313" key="5">
    <source>
        <dbReference type="Proteomes" id="UP001448858"/>
    </source>
</evidence>
<evidence type="ECO:0000256" key="2">
    <source>
        <dbReference type="ARBA" id="ARBA00023315"/>
    </source>
</evidence>
<protein>
    <submittedName>
        <fullName evidence="4">GNAT family N-acetyltransferase</fullName>
        <ecNumber evidence="4">2.3.1.-</ecNumber>
    </submittedName>
</protein>
<dbReference type="RefSeq" id="WP_342025174.1">
    <property type="nucleotide sequence ID" value="NZ_CP151657.1"/>
</dbReference>
<accession>A0ABZ2ZZF3</accession>
<reference evidence="4 5" key="1">
    <citation type="submission" date="2024-04" db="EMBL/GenBank/DDBJ databases">
        <title>Arthrobacter sp. from Plains bison fecal sample.</title>
        <authorList>
            <person name="Ruzzini A."/>
        </authorList>
    </citation>
    <scope>NUCLEOTIDE SEQUENCE [LARGE SCALE GENOMIC DNA]</scope>
    <source>
        <strain evidence="4 5">EINP1</strain>
    </source>
</reference>
<dbReference type="GO" id="GO:0016746">
    <property type="term" value="F:acyltransferase activity"/>
    <property type="evidence" value="ECO:0007669"/>
    <property type="project" value="UniProtKB-KW"/>
</dbReference>
<feature type="domain" description="N-acetyltransferase" evidence="3">
    <location>
        <begin position="177"/>
        <end position="332"/>
    </location>
</feature>
<feature type="domain" description="N-acetyltransferase" evidence="3">
    <location>
        <begin position="15"/>
        <end position="174"/>
    </location>
</feature>
<dbReference type="PROSITE" id="PS51186">
    <property type="entry name" value="GNAT"/>
    <property type="match status" value="2"/>
</dbReference>
<name>A0ABZ2ZZF3_9MICC</name>
<evidence type="ECO:0000313" key="4">
    <source>
        <dbReference type="EMBL" id="WZP17578.1"/>
    </source>
</evidence>
<keyword evidence="5" id="KW-1185">Reference proteome</keyword>
<gene>
    <name evidence="4" type="ORF">AAE021_08505</name>
</gene>
<organism evidence="4 5">
    <name type="scientific">Arthrobacter citreus</name>
    <dbReference type="NCBI Taxonomy" id="1670"/>
    <lineage>
        <taxon>Bacteria</taxon>
        <taxon>Bacillati</taxon>
        <taxon>Actinomycetota</taxon>
        <taxon>Actinomycetes</taxon>
        <taxon>Micrococcales</taxon>
        <taxon>Micrococcaceae</taxon>
        <taxon>Arthrobacter</taxon>
    </lineage>
</organism>
<proteinExistence type="predicted"/>
<dbReference type="InterPro" id="IPR016181">
    <property type="entry name" value="Acyl_CoA_acyltransferase"/>
</dbReference>
<evidence type="ECO:0000256" key="1">
    <source>
        <dbReference type="ARBA" id="ARBA00022679"/>
    </source>
</evidence>
<dbReference type="CDD" id="cd04301">
    <property type="entry name" value="NAT_SF"/>
    <property type="match status" value="2"/>
</dbReference>
<dbReference type="Pfam" id="PF00583">
    <property type="entry name" value="Acetyltransf_1"/>
    <property type="match status" value="1"/>
</dbReference>
<sequence length="332" mass="37000">MTTTPPEVPAPTTGLRWRAITAEDIDGWLELIRRIAAADKPGYVEQRADLEHTLSSSSDNPARDTLLGLDRDGIPRAYASLVRTEGSDKIHGSGGVDPQWRRRGIGTAVLRWQVQRSRERLLETGTEAGLLRCMAEEDNASHVALFHAAGAKVVRYFTEMTRPLDAGIPDAPLPEGMEYVTFNQDISEALRQAHNEVFQDHWGSEERDPERWQHNVEHPHFRPDWTFAVVDTASGEIAGYNIASFDPDGKNMHGYTEGYTELLGVRRNWRGMGLAPAMLGEAMRRYKASGMERAGLGVDTENPSGALGLYERLGYTPTYREVVFDLQVLPQG</sequence>
<keyword evidence="2 4" id="KW-0012">Acyltransferase</keyword>
<dbReference type="Proteomes" id="UP001448858">
    <property type="component" value="Chromosome"/>
</dbReference>
<dbReference type="SUPFAM" id="SSF55729">
    <property type="entry name" value="Acyl-CoA N-acyltransferases (Nat)"/>
    <property type="match status" value="2"/>
</dbReference>
<dbReference type="Gene3D" id="3.40.630.30">
    <property type="match status" value="1"/>
</dbReference>
<evidence type="ECO:0000259" key="3">
    <source>
        <dbReference type="PROSITE" id="PS51186"/>
    </source>
</evidence>
<dbReference type="InterPro" id="IPR000182">
    <property type="entry name" value="GNAT_dom"/>
</dbReference>
<dbReference type="PANTHER" id="PTHR43877">
    <property type="entry name" value="AMINOALKYLPHOSPHONATE N-ACETYLTRANSFERASE-RELATED-RELATED"/>
    <property type="match status" value="1"/>
</dbReference>
<dbReference type="EC" id="2.3.1.-" evidence="4"/>
<keyword evidence="1 4" id="KW-0808">Transferase</keyword>
<dbReference type="InterPro" id="IPR050832">
    <property type="entry name" value="Bact_Acetyltransf"/>
</dbReference>